<dbReference type="Proteomes" id="UP000218615">
    <property type="component" value="Unassembled WGS sequence"/>
</dbReference>
<dbReference type="EMBL" id="FZMP01000185">
    <property type="protein sequence ID" value="SNQ61564.1"/>
    <property type="molecule type" value="Genomic_DNA"/>
</dbReference>
<keyword evidence="3" id="KW-1185">Reference proteome</keyword>
<organism evidence="2 3">
    <name type="scientific">Candidatus Methanoperedens nitratireducens</name>
    <dbReference type="NCBI Taxonomy" id="1392998"/>
    <lineage>
        <taxon>Archaea</taxon>
        <taxon>Methanobacteriati</taxon>
        <taxon>Methanobacteriota</taxon>
        <taxon>Stenosarchaea group</taxon>
        <taxon>Methanomicrobia</taxon>
        <taxon>Methanosarcinales</taxon>
        <taxon>ANME-2 cluster</taxon>
        <taxon>Candidatus Methanoperedentaceae</taxon>
        <taxon>Candidatus Methanoperedens</taxon>
    </lineage>
</organism>
<dbReference type="AlphaFoldDB" id="A0A284VQK7"/>
<gene>
    <name evidence="2" type="ORF">MNV_40032</name>
</gene>
<keyword evidence="1" id="KW-0472">Membrane</keyword>
<keyword evidence="1" id="KW-1133">Transmembrane helix</keyword>
<dbReference type="RefSeq" id="WP_096206233.1">
    <property type="nucleotide sequence ID" value="NZ_FZMP01000185.1"/>
</dbReference>
<proteinExistence type="predicted"/>
<feature type="transmembrane region" description="Helical" evidence="1">
    <location>
        <begin position="6"/>
        <end position="25"/>
    </location>
</feature>
<evidence type="ECO:0000313" key="2">
    <source>
        <dbReference type="EMBL" id="SNQ61564.1"/>
    </source>
</evidence>
<sequence length="142" mass="15624">MNTFVKMVAIIILVIIVLTGIFYIGGSIKSSKVANITIFIESNNESTNITNIEGNLERVPKISLPRGGNLVAPGIAVTIRQNMIPVSDWYSLPLNGTGAYNLKIGLDESFSEDKQIAVYVQVVNNRSEKMESAQKELLLKLR</sequence>
<keyword evidence="1" id="KW-0812">Transmembrane</keyword>
<protein>
    <submittedName>
        <fullName evidence="2">Uncharacterized protein</fullName>
    </submittedName>
</protein>
<name>A0A284VQK7_9EURY</name>
<evidence type="ECO:0000313" key="3">
    <source>
        <dbReference type="Proteomes" id="UP000218615"/>
    </source>
</evidence>
<reference evidence="3" key="1">
    <citation type="submission" date="2017-06" db="EMBL/GenBank/DDBJ databases">
        <authorList>
            <person name="Cremers G."/>
        </authorList>
    </citation>
    <scope>NUCLEOTIDE SEQUENCE [LARGE SCALE GENOMIC DNA]</scope>
</reference>
<accession>A0A284VQK7</accession>
<evidence type="ECO:0000256" key="1">
    <source>
        <dbReference type="SAM" id="Phobius"/>
    </source>
</evidence>